<evidence type="ECO:0000313" key="1">
    <source>
        <dbReference type="EMBL" id="KAG7340596.1"/>
    </source>
</evidence>
<sequence length="199" mass="21559">MLTTSNNRRQSMLIALLGLACLFSLGMTFVPVSIPSKTHVHVQSRTTSSLFVFGKKSTVGSVKPAFDKATETWQKSAADDGQYPYDAVGALLRHGPAPFLKRITDPKGYEQSVLQYMAATGCSRAEATGNMDAKLNNAADWAYQKLEEKKTGKKVDYTVLDAKDAALTIIWALGITPLVLYSIAQTASQFGTGPSVIKY</sequence>
<reference evidence="1" key="1">
    <citation type="journal article" date="2021" name="Sci. Rep.">
        <title>Diploid genomic architecture of Nitzschia inconspicua, an elite biomass production diatom.</title>
        <authorList>
            <person name="Oliver A."/>
            <person name="Podell S."/>
            <person name="Pinowska A."/>
            <person name="Traller J.C."/>
            <person name="Smith S.R."/>
            <person name="McClure R."/>
            <person name="Beliaev A."/>
            <person name="Bohutskyi P."/>
            <person name="Hill E.A."/>
            <person name="Rabines A."/>
            <person name="Zheng H."/>
            <person name="Allen L.Z."/>
            <person name="Kuo A."/>
            <person name="Grigoriev I.V."/>
            <person name="Allen A.E."/>
            <person name="Hazlebeck D."/>
            <person name="Allen E.E."/>
        </authorList>
    </citation>
    <scope>NUCLEOTIDE SEQUENCE</scope>
    <source>
        <strain evidence="1">Hildebrandi</strain>
    </source>
</reference>
<dbReference type="Proteomes" id="UP000693970">
    <property type="component" value="Unassembled WGS sequence"/>
</dbReference>
<keyword evidence="2" id="KW-1185">Reference proteome</keyword>
<gene>
    <name evidence="1" type="ORF">IV203_024139</name>
</gene>
<dbReference type="OrthoDB" id="42158at2759"/>
<organism evidence="1 2">
    <name type="scientific">Nitzschia inconspicua</name>
    <dbReference type="NCBI Taxonomy" id="303405"/>
    <lineage>
        <taxon>Eukaryota</taxon>
        <taxon>Sar</taxon>
        <taxon>Stramenopiles</taxon>
        <taxon>Ochrophyta</taxon>
        <taxon>Bacillariophyta</taxon>
        <taxon>Bacillariophyceae</taxon>
        <taxon>Bacillariophycidae</taxon>
        <taxon>Bacillariales</taxon>
        <taxon>Bacillariaceae</taxon>
        <taxon>Nitzschia</taxon>
    </lineage>
</organism>
<name>A0A9K3KC11_9STRA</name>
<dbReference type="AlphaFoldDB" id="A0A9K3KC11"/>
<comment type="caution">
    <text evidence="1">The sequence shown here is derived from an EMBL/GenBank/DDBJ whole genome shotgun (WGS) entry which is preliminary data.</text>
</comment>
<dbReference type="EMBL" id="JAGRRH010000027">
    <property type="protein sequence ID" value="KAG7340596.1"/>
    <property type="molecule type" value="Genomic_DNA"/>
</dbReference>
<accession>A0A9K3KC11</accession>
<reference evidence="1" key="2">
    <citation type="submission" date="2021-04" db="EMBL/GenBank/DDBJ databases">
        <authorList>
            <person name="Podell S."/>
        </authorList>
    </citation>
    <scope>NUCLEOTIDE SEQUENCE</scope>
    <source>
        <strain evidence="1">Hildebrandi</strain>
    </source>
</reference>
<evidence type="ECO:0000313" key="2">
    <source>
        <dbReference type="Proteomes" id="UP000693970"/>
    </source>
</evidence>
<proteinExistence type="predicted"/>
<protein>
    <submittedName>
        <fullName evidence="1">Uncharacterized protein</fullName>
    </submittedName>
</protein>